<gene>
    <name evidence="1" type="ORF">SPARVUS_LOCUS12931917</name>
</gene>
<comment type="caution">
    <text evidence="1">The sequence shown here is derived from an EMBL/GenBank/DDBJ whole genome shotgun (WGS) entry which is preliminary data.</text>
</comment>
<accession>A0ABN9FYQ5</accession>
<proteinExistence type="predicted"/>
<dbReference type="Proteomes" id="UP001162483">
    <property type="component" value="Unassembled WGS sequence"/>
</dbReference>
<sequence>MLCGDFAMLCGDFAMLCGGLAMLCGDLRLGCRRFGALSLTVLPLPLCHFKSRLQSD</sequence>
<evidence type="ECO:0000313" key="2">
    <source>
        <dbReference type="Proteomes" id="UP001162483"/>
    </source>
</evidence>
<name>A0ABN9FYQ5_9NEOB</name>
<reference evidence="1" key="1">
    <citation type="submission" date="2023-05" db="EMBL/GenBank/DDBJ databases">
        <authorList>
            <person name="Stuckert A."/>
        </authorList>
    </citation>
    <scope>NUCLEOTIDE SEQUENCE</scope>
</reference>
<dbReference type="EMBL" id="CATNWA010017523">
    <property type="protein sequence ID" value="CAI9601125.1"/>
    <property type="molecule type" value="Genomic_DNA"/>
</dbReference>
<keyword evidence="2" id="KW-1185">Reference proteome</keyword>
<organism evidence="1 2">
    <name type="scientific">Staurois parvus</name>
    <dbReference type="NCBI Taxonomy" id="386267"/>
    <lineage>
        <taxon>Eukaryota</taxon>
        <taxon>Metazoa</taxon>
        <taxon>Chordata</taxon>
        <taxon>Craniata</taxon>
        <taxon>Vertebrata</taxon>
        <taxon>Euteleostomi</taxon>
        <taxon>Amphibia</taxon>
        <taxon>Batrachia</taxon>
        <taxon>Anura</taxon>
        <taxon>Neobatrachia</taxon>
        <taxon>Ranoidea</taxon>
        <taxon>Ranidae</taxon>
        <taxon>Staurois</taxon>
    </lineage>
</organism>
<feature type="non-terminal residue" evidence="1">
    <location>
        <position position="56"/>
    </location>
</feature>
<protein>
    <submittedName>
        <fullName evidence="1">Uncharacterized protein</fullName>
    </submittedName>
</protein>
<evidence type="ECO:0000313" key="1">
    <source>
        <dbReference type="EMBL" id="CAI9601125.1"/>
    </source>
</evidence>